<protein>
    <submittedName>
        <fullName evidence="4">Uncharacterized protein</fullName>
    </submittedName>
</protein>
<dbReference type="PRINTS" id="PR00080">
    <property type="entry name" value="SDRFAMILY"/>
</dbReference>
<dbReference type="PANTHER" id="PTHR48107:SF7">
    <property type="entry name" value="RE15974P"/>
    <property type="match status" value="1"/>
</dbReference>
<dbReference type="InterPro" id="IPR036291">
    <property type="entry name" value="NAD(P)-bd_dom_sf"/>
</dbReference>
<evidence type="ECO:0000313" key="5">
    <source>
        <dbReference type="Proteomes" id="UP001172159"/>
    </source>
</evidence>
<dbReference type="SUPFAM" id="SSF51735">
    <property type="entry name" value="NAD(P)-binding Rossmann-fold domains"/>
    <property type="match status" value="1"/>
</dbReference>
<dbReference type="Proteomes" id="UP001172159">
    <property type="component" value="Unassembled WGS sequence"/>
</dbReference>
<dbReference type="AlphaFoldDB" id="A0AA40K759"/>
<gene>
    <name evidence="4" type="ORF">B0T21DRAFT_277237</name>
</gene>
<evidence type="ECO:0000256" key="1">
    <source>
        <dbReference type="ARBA" id="ARBA00006484"/>
    </source>
</evidence>
<proteinExistence type="inferred from homology"/>
<comment type="caution">
    <text evidence="4">The sequence shown here is derived from an EMBL/GenBank/DDBJ whole genome shotgun (WGS) entry which is preliminary data.</text>
</comment>
<dbReference type="Pfam" id="PF13561">
    <property type="entry name" value="adh_short_C2"/>
    <property type="match status" value="1"/>
</dbReference>
<evidence type="ECO:0000256" key="2">
    <source>
        <dbReference type="ARBA" id="ARBA00022857"/>
    </source>
</evidence>
<dbReference type="PROSITE" id="PS00061">
    <property type="entry name" value="ADH_SHORT"/>
    <property type="match status" value="1"/>
</dbReference>
<dbReference type="EMBL" id="JAUKTV010000001">
    <property type="protein sequence ID" value="KAK0748439.1"/>
    <property type="molecule type" value="Genomic_DNA"/>
</dbReference>
<keyword evidence="3" id="KW-0560">Oxidoreductase</keyword>
<dbReference type="Gene3D" id="3.40.50.720">
    <property type="entry name" value="NAD(P)-binding Rossmann-like Domain"/>
    <property type="match status" value="1"/>
</dbReference>
<dbReference type="InterPro" id="IPR002347">
    <property type="entry name" value="SDR_fam"/>
</dbReference>
<evidence type="ECO:0000256" key="3">
    <source>
        <dbReference type="ARBA" id="ARBA00023002"/>
    </source>
</evidence>
<dbReference type="InterPro" id="IPR020904">
    <property type="entry name" value="Sc_DH/Rdtase_CS"/>
</dbReference>
<dbReference type="GO" id="GO:0016614">
    <property type="term" value="F:oxidoreductase activity, acting on CH-OH group of donors"/>
    <property type="evidence" value="ECO:0007669"/>
    <property type="project" value="UniProtKB-ARBA"/>
</dbReference>
<sequence length="250" mass="26274">MSLTNKVLLLTGGTKGIGRATVLRAASLGASVVFSYLSPNSSATASEIITQIGDPSRALAIQADASKLEEIDKLVNAAVEKFGKIDIVVPNAGIMGMADLAHATEESYDAHFNLNVKGALFLVQKALHHFPSLGGRVIFISTGLNTASGVSPGYLIYVATKGAIDQMTRALSKDLAKKGITVNAVAPGPTGTDLFFEGKSEQIVNFLKNQSPFGRLGTPEEIADVILFLASEESKWVSGQIIRVNGANMV</sequence>
<evidence type="ECO:0000313" key="4">
    <source>
        <dbReference type="EMBL" id="KAK0748439.1"/>
    </source>
</evidence>
<dbReference type="FunFam" id="3.40.50.720:FF:000084">
    <property type="entry name" value="Short-chain dehydrogenase reductase"/>
    <property type="match status" value="1"/>
</dbReference>
<accession>A0AA40K759</accession>
<name>A0AA40K759_9PEZI</name>
<comment type="similarity">
    <text evidence="1">Belongs to the short-chain dehydrogenases/reductases (SDR) family.</text>
</comment>
<keyword evidence="2" id="KW-0521">NADP</keyword>
<keyword evidence="5" id="KW-1185">Reference proteome</keyword>
<dbReference type="PANTHER" id="PTHR48107">
    <property type="entry name" value="NADPH-DEPENDENT ALDEHYDE REDUCTASE-LIKE PROTEIN, CHLOROPLASTIC-RELATED"/>
    <property type="match status" value="1"/>
</dbReference>
<dbReference type="PRINTS" id="PR00081">
    <property type="entry name" value="GDHRDH"/>
</dbReference>
<organism evidence="4 5">
    <name type="scientific">Apiosordaria backusii</name>
    <dbReference type="NCBI Taxonomy" id="314023"/>
    <lineage>
        <taxon>Eukaryota</taxon>
        <taxon>Fungi</taxon>
        <taxon>Dikarya</taxon>
        <taxon>Ascomycota</taxon>
        <taxon>Pezizomycotina</taxon>
        <taxon>Sordariomycetes</taxon>
        <taxon>Sordariomycetidae</taxon>
        <taxon>Sordariales</taxon>
        <taxon>Lasiosphaeriaceae</taxon>
        <taxon>Apiosordaria</taxon>
    </lineage>
</organism>
<reference evidence="4" key="1">
    <citation type="submission" date="2023-06" db="EMBL/GenBank/DDBJ databases">
        <title>Genome-scale phylogeny and comparative genomics of the fungal order Sordariales.</title>
        <authorList>
            <consortium name="Lawrence Berkeley National Laboratory"/>
            <person name="Hensen N."/>
            <person name="Bonometti L."/>
            <person name="Westerberg I."/>
            <person name="Brannstrom I.O."/>
            <person name="Guillou S."/>
            <person name="Cros-Aarteil S."/>
            <person name="Calhoun S."/>
            <person name="Haridas S."/>
            <person name="Kuo A."/>
            <person name="Mondo S."/>
            <person name="Pangilinan J."/>
            <person name="Riley R."/>
            <person name="Labutti K."/>
            <person name="Andreopoulos B."/>
            <person name="Lipzen A."/>
            <person name="Chen C."/>
            <person name="Yanf M."/>
            <person name="Daum C."/>
            <person name="Ng V."/>
            <person name="Clum A."/>
            <person name="Steindorff A."/>
            <person name="Ohm R."/>
            <person name="Martin F."/>
            <person name="Silar P."/>
            <person name="Natvig D."/>
            <person name="Lalanne C."/>
            <person name="Gautier V."/>
            <person name="Ament-Velasquez S.L."/>
            <person name="Kruys A."/>
            <person name="Hutchinson M.I."/>
            <person name="Powell A.J."/>
            <person name="Barry K."/>
            <person name="Miller A.N."/>
            <person name="Grigoriev I.V."/>
            <person name="Debuchy R."/>
            <person name="Gladieux P."/>
            <person name="Thoren M.H."/>
            <person name="Johannesson H."/>
        </authorList>
    </citation>
    <scope>NUCLEOTIDE SEQUENCE</scope>
    <source>
        <strain evidence="4">CBS 540.89</strain>
    </source>
</reference>